<dbReference type="InterPro" id="IPR001424">
    <property type="entry name" value="SOD_Cu_Zn_dom"/>
</dbReference>
<evidence type="ECO:0000256" key="2">
    <source>
        <dbReference type="RuleBase" id="RU000393"/>
    </source>
</evidence>
<organism evidence="5 6">
    <name type="scientific">Microbulbifer pacificus</name>
    <dbReference type="NCBI Taxonomy" id="407164"/>
    <lineage>
        <taxon>Bacteria</taxon>
        <taxon>Pseudomonadati</taxon>
        <taxon>Pseudomonadota</taxon>
        <taxon>Gammaproteobacteria</taxon>
        <taxon>Cellvibrionales</taxon>
        <taxon>Microbulbiferaceae</taxon>
        <taxon>Microbulbifer</taxon>
    </lineage>
</organism>
<evidence type="ECO:0000313" key="6">
    <source>
        <dbReference type="Proteomes" id="UP001302477"/>
    </source>
</evidence>
<dbReference type="SUPFAM" id="SSF49329">
    <property type="entry name" value="Cu,Zn superoxide dismutase-like"/>
    <property type="match status" value="1"/>
</dbReference>
<keyword evidence="2" id="KW-0479">Metal-binding</keyword>
<accession>A0AAU0MZ41</accession>
<dbReference type="EC" id="1.15.1.1" evidence="2"/>
<dbReference type="PROSITE" id="PS00087">
    <property type="entry name" value="SOD_CU_ZN_1"/>
    <property type="match status" value="1"/>
</dbReference>
<dbReference type="PROSITE" id="PS00332">
    <property type="entry name" value="SOD_CU_ZN_2"/>
    <property type="match status" value="1"/>
</dbReference>
<dbReference type="InterPro" id="IPR018152">
    <property type="entry name" value="SOD_Cu/Zn_BS"/>
</dbReference>
<dbReference type="AlphaFoldDB" id="A0AAU0MZ41"/>
<comment type="catalytic activity">
    <reaction evidence="2">
        <text>2 superoxide + 2 H(+) = H2O2 + O2</text>
        <dbReference type="Rhea" id="RHEA:20696"/>
        <dbReference type="ChEBI" id="CHEBI:15378"/>
        <dbReference type="ChEBI" id="CHEBI:15379"/>
        <dbReference type="ChEBI" id="CHEBI:16240"/>
        <dbReference type="ChEBI" id="CHEBI:18421"/>
        <dbReference type="EC" id="1.15.1.1"/>
    </reaction>
</comment>
<keyword evidence="3" id="KW-0732">Signal</keyword>
<comment type="similarity">
    <text evidence="1 2">Belongs to the Cu-Zn superoxide dismutase family.</text>
</comment>
<comment type="cofactor">
    <cofactor evidence="2">
        <name>Zn(2+)</name>
        <dbReference type="ChEBI" id="CHEBI:29105"/>
    </cofactor>
    <text evidence="2">Binds 1 zinc ion per subunit.</text>
</comment>
<dbReference type="RefSeq" id="WP_318953573.1">
    <property type="nucleotide sequence ID" value="NZ_CP137555.1"/>
</dbReference>
<dbReference type="Proteomes" id="UP001302477">
    <property type="component" value="Chromosome"/>
</dbReference>
<keyword evidence="2" id="KW-0186">Copper</keyword>
<evidence type="ECO:0000259" key="4">
    <source>
        <dbReference type="Pfam" id="PF00080"/>
    </source>
</evidence>
<dbReference type="GO" id="GO:0005507">
    <property type="term" value="F:copper ion binding"/>
    <property type="evidence" value="ECO:0007669"/>
    <property type="project" value="InterPro"/>
</dbReference>
<comment type="cofactor">
    <cofactor evidence="2">
        <name>Cu cation</name>
        <dbReference type="ChEBI" id="CHEBI:23378"/>
    </cofactor>
    <text evidence="2">Binds 1 copper ion per subunit.</text>
</comment>
<protein>
    <recommendedName>
        <fullName evidence="2">Superoxide dismutase [Cu-Zn]</fullName>
        <ecNumber evidence="2">1.15.1.1</ecNumber>
    </recommendedName>
</protein>
<dbReference type="PANTHER" id="PTHR10003">
    <property type="entry name" value="SUPEROXIDE DISMUTASE CU-ZN -RELATED"/>
    <property type="match status" value="1"/>
</dbReference>
<comment type="function">
    <text evidence="2">Destroys radicals which are normally produced within the cells and which are toxic to biological systems.</text>
</comment>
<evidence type="ECO:0000313" key="5">
    <source>
        <dbReference type="EMBL" id="WOX05099.1"/>
    </source>
</evidence>
<dbReference type="Pfam" id="PF00080">
    <property type="entry name" value="Sod_Cu"/>
    <property type="match status" value="1"/>
</dbReference>
<evidence type="ECO:0000256" key="3">
    <source>
        <dbReference type="SAM" id="SignalP"/>
    </source>
</evidence>
<dbReference type="EMBL" id="CP137555">
    <property type="protein sequence ID" value="WOX05099.1"/>
    <property type="molecule type" value="Genomic_DNA"/>
</dbReference>
<dbReference type="CDD" id="cd00305">
    <property type="entry name" value="Cu-Zn_Superoxide_Dismutase"/>
    <property type="match status" value="1"/>
</dbReference>
<feature type="signal peptide" evidence="3">
    <location>
        <begin position="1"/>
        <end position="30"/>
    </location>
</feature>
<feature type="chain" id="PRO_5043927803" description="Superoxide dismutase [Cu-Zn]" evidence="3">
    <location>
        <begin position="31"/>
        <end position="182"/>
    </location>
</feature>
<reference evidence="5 6" key="1">
    <citation type="submission" date="2023-10" db="EMBL/GenBank/DDBJ databases">
        <title>Description of Microbulbifer bruguierae sp. nov., isolated from the sediments of mangrove plant Bruguiera sexangula and comparative genomic analyses of the genus Microbulbifer.</title>
        <authorList>
            <person name="Long M."/>
        </authorList>
    </citation>
    <scope>NUCLEOTIDE SEQUENCE [LARGE SCALE GENOMIC DNA]</scope>
    <source>
        <strain evidence="5 6">SPO729</strain>
    </source>
</reference>
<keyword evidence="6" id="KW-1185">Reference proteome</keyword>
<dbReference type="Gene3D" id="2.60.40.200">
    <property type="entry name" value="Superoxide dismutase, copper/zinc binding domain"/>
    <property type="match status" value="1"/>
</dbReference>
<dbReference type="GO" id="GO:0004784">
    <property type="term" value="F:superoxide dismutase activity"/>
    <property type="evidence" value="ECO:0007669"/>
    <property type="project" value="UniProtKB-EC"/>
</dbReference>
<keyword evidence="2 5" id="KW-0560">Oxidoreductase</keyword>
<proteinExistence type="inferred from homology"/>
<dbReference type="KEGG" id="mpaf:R5R33_15335"/>
<gene>
    <name evidence="5" type="primary">sodC</name>
    <name evidence="5" type="ORF">R5R33_15335</name>
</gene>
<dbReference type="InterPro" id="IPR036423">
    <property type="entry name" value="SOD-like_Cu/Zn_dom_sf"/>
</dbReference>
<dbReference type="NCBIfam" id="NF007628">
    <property type="entry name" value="PRK10290.1"/>
    <property type="match status" value="1"/>
</dbReference>
<dbReference type="InterPro" id="IPR024134">
    <property type="entry name" value="SOD_Cu/Zn_/chaperone"/>
</dbReference>
<keyword evidence="2" id="KW-0862">Zinc</keyword>
<feature type="domain" description="Superoxide dismutase copper/zinc binding" evidence="4">
    <location>
        <begin position="49"/>
        <end position="181"/>
    </location>
</feature>
<name>A0AAU0MZ41_9GAMM</name>
<evidence type="ECO:0000256" key="1">
    <source>
        <dbReference type="ARBA" id="ARBA00010457"/>
    </source>
</evidence>
<sequence length="182" mass="18682">MFRISRFAKRCLIHGGVAAALAGAAAFTSAETVVSVLKLDSKGVGTMLGTVTITESKYGLVFTPNLKGLPDGVHGFHLHENGSCEAGEKDGKKVAGLAAGGHYDPLKTGKHDTPWGDGHLGDLPALLVDCDGLATTPVLAPRLKMSDLKGRALMIHAGGDNYSDQPNPLGGGGARLACGVIQ</sequence>